<keyword evidence="3" id="KW-1185">Reference proteome</keyword>
<keyword evidence="1" id="KW-1133">Transmembrane helix</keyword>
<feature type="transmembrane region" description="Helical" evidence="1">
    <location>
        <begin position="59"/>
        <end position="78"/>
    </location>
</feature>
<organism evidence="2 3">
    <name type="scientific">Filobacillus milosensis</name>
    <dbReference type="NCBI Taxonomy" id="94137"/>
    <lineage>
        <taxon>Bacteria</taxon>
        <taxon>Bacillati</taxon>
        <taxon>Bacillota</taxon>
        <taxon>Bacilli</taxon>
        <taxon>Bacillales</taxon>
        <taxon>Bacillaceae</taxon>
        <taxon>Filobacillus</taxon>
    </lineage>
</organism>
<reference evidence="2 3" key="1">
    <citation type="submission" date="2019-03" db="EMBL/GenBank/DDBJ databases">
        <authorList>
            <person name="He R.-H."/>
        </authorList>
    </citation>
    <scope>NUCLEOTIDE SEQUENCE [LARGE SCALE GENOMIC DNA]</scope>
    <source>
        <strain evidence="3">SH 714</strain>
    </source>
</reference>
<dbReference type="RefSeq" id="WP_134340369.1">
    <property type="nucleotide sequence ID" value="NZ_SOPW01000010.1"/>
</dbReference>
<proteinExistence type="predicted"/>
<feature type="transmembrane region" description="Helical" evidence="1">
    <location>
        <begin position="30"/>
        <end position="47"/>
    </location>
</feature>
<keyword evidence="1" id="KW-0812">Transmembrane</keyword>
<protein>
    <submittedName>
        <fullName evidence="2">Uncharacterized protein</fullName>
    </submittedName>
</protein>
<dbReference type="AlphaFoldDB" id="A0A4Y8IGB8"/>
<sequence length="85" mass="9890">MEFLLTFILLLICLGSFGEAKDVSHRVAKFGVSIIIAFYLPFALMMMMEAISFMGALYWIFYFILPSVSFFLFQIILYDIHLTEE</sequence>
<evidence type="ECO:0000256" key="1">
    <source>
        <dbReference type="SAM" id="Phobius"/>
    </source>
</evidence>
<evidence type="ECO:0000313" key="3">
    <source>
        <dbReference type="Proteomes" id="UP000297975"/>
    </source>
</evidence>
<keyword evidence="1" id="KW-0472">Membrane</keyword>
<comment type="caution">
    <text evidence="2">The sequence shown here is derived from an EMBL/GenBank/DDBJ whole genome shotgun (WGS) entry which is preliminary data.</text>
</comment>
<dbReference type="Proteomes" id="UP000297975">
    <property type="component" value="Unassembled WGS sequence"/>
</dbReference>
<dbReference type="EMBL" id="SOPW01000010">
    <property type="protein sequence ID" value="TFB19571.1"/>
    <property type="molecule type" value="Genomic_DNA"/>
</dbReference>
<accession>A0A4Y8IGB8</accession>
<gene>
    <name evidence="2" type="ORF">E3U55_10440</name>
</gene>
<name>A0A4Y8IGB8_9BACI</name>
<evidence type="ECO:0000313" key="2">
    <source>
        <dbReference type="EMBL" id="TFB19571.1"/>
    </source>
</evidence>